<evidence type="ECO:0000256" key="3">
    <source>
        <dbReference type="ARBA" id="ARBA00023172"/>
    </source>
</evidence>
<dbReference type="OrthoDB" id="9811097at2"/>
<dbReference type="PROSITE" id="PS00397">
    <property type="entry name" value="RECOMBINASES_1"/>
    <property type="match status" value="1"/>
</dbReference>
<dbReference type="Pfam" id="PF00239">
    <property type="entry name" value="Resolvase"/>
    <property type="match status" value="1"/>
</dbReference>
<keyword evidence="3" id="KW-0233">DNA recombination</keyword>
<dbReference type="PANTHER" id="PTHR30461">
    <property type="entry name" value="DNA-INVERTASE FROM LAMBDOID PROPHAGE"/>
    <property type="match status" value="1"/>
</dbReference>
<dbReference type="InterPro" id="IPR011109">
    <property type="entry name" value="DNA_bind_recombinase_dom"/>
</dbReference>
<dbReference type="Gene3D" id="3.90.1750.20">
    <property type="entry name" value="Putative Large Serine Recombinase, Chain B, Domain 2"/>
    <property type="match status" value="1"/>
</dbReference>
<feature type="domain" description="Resolvase/invertase-type recombinase catalytic" evidence="7">
    <location>
        <begin position="10"/>
        <end position="157"/>
    </location>
</feature>
<dbReference type="Gene3D" id="3.40.50.1390">
    <property type="entry name" value="Resolvase, N-terminal catalytic domain"/>
    <property type="match status" value="1"/>
</dbReference>
<feature type="coiled-coil region" evidence="6">
    <location>
        <begin position="351"/>
        <end position="399"/>
    </location>
</feature>
<dbReference type="InterPro" id="IPR038109">
    <property type="entry name" value="DNA_bind_recomb_sf"/>
</dbReference>
<evidence type="ECO:0000256" key="5">
    <source>
        <dbReference type="PROSITE-ProRule" id="PRU10137"/>
    </source>
</evidence>
<evidence type="ECO:0000259" key="8">
    <source>
        <dbReference type="PROSITE" id="PS51737"/>
    </source>
</evidence>
<dbReference type="GO" id="GO:0003677">
    <property type="term" value="F:DNA binding"/>
    <property type="evidence" value="ECO:0007669"/>
    <property type="project" value="UniProtKB-KW"/>
</dbReference>
<organism evidence="9 10">
    <name type="scientific">Rossellomorea vietnamensis</name>
    <dbReference type="NCBI Taxonomy" id="218284"/>
    <lineage>
        <taxon>Bacteria</taxon>
        <taxon>Bacillati</taxon>
        <taxon>Bacillota</taxon>
        <taxon>Bacilli</taxon>
        <taxon>Bacillales</taxon>
        <taxon>Bacillaceae</taxon>
        <taxon>Rossellomorea</taxon>
    </lineage>
</organism>
<dbReference type="Pfam" id="PF07508">
    <property type="entry name" value="Recombinase"/>
    <property type="match status" value="1"/>
</dbReference>
<keyword evidence="2" id="KW-0238">DNA-binding</keyword>
<gene>
    <name evidence="9" type="ORF">FZC78_19335</name>
</gene>
<feature type="active site" description="O-(5'-phospho-DNA)-serine intermediate" evidence="4 5">
    <location>
        <position position="18"/>
    </location>
</feature>
<dbReference type="Proteomes" id="UP000322267">
    <property type="component" value="Unassembled WGS sequence"/>
</dbReference>
<evidence type="ECO:0000256" key="2">
    <source>
        <dbReference type="ARBA" id="ARBA00023125"/>
    </source>
</evidence>
<dbReference type="PROSITE" id="PS51736">
    <property type="entry name" value="RECOMBINASES_3"/>
    <property type="match status" value="1"/>
</dbReference>
<evidence type="ECO:0000259" key="7">
    <source>
        <dbReference type="PROSITE" id="PS51736"/>
    </source>
</evidence>
<keyword evidence="1" id="KW-0229">DNA integration</keyword>
<dbReference type="InterPro" id="IPR036162">
    <property type="entry name" value="Resolvase-like_N_sf"/>
</dbReference>
<evidence type="ECO:0000256" key="1">
    <source>
        <dbReference type="ARBA" id="ARBA00022908"/>
    </source>
</evidence>
<dbReference type="SUPFAM" id="SSF53041">
    <property type="entry name" value="Resolvase-like"/>
    <property type="match status" value="1"/>
</dbReference>
<evidence type="ECO:0000256" key="6">
    <source>
        <dbReference type="SAM" id="Coils"/>
    </source>
</evidence>
<dbReference type="GO" id="GO:0000150">
    <property type="term" value="F:DNA strand exchange activity"/>
    <property type="evidence" value="ECO:0007669"/>
    <property type="project" value="InterPro"/>
</dbReference>
<evidence type="ECO:0000313" key="10">
    <source>
        <dbReference type="Proteomes" id="UP000322267"/>
    </source>
</evidence>
<keyword evidence="6" id="KW-0175">Coiled coil</keyword>
<proteinExistence type="predicted"/>
<accession>A0A5D4NJR4</accession>
<dbReference type="AlphaFoldDB" id="A0A5D4NJR4"/>
<sequence>MIKERSEKMTVGIYIRVSTLEQAKEGYSISAQRERLTAFCTALGWNDFKYYVDEGVSAKDTNRPQLQLLMEHIKAGSISTILVYRLDRFTRKVKDLHKLLEFLETHKCAFKSATEPYDTSTAMGKLFITIVAALAEWETDNLSERIKMALEEKVSEGERVGNVPFGFDLSPEERLVKNQDSQIVLEMIDKLKSGSSAQKIAEYLNQSYNHRNWHAQGVLRVFRNPALYGATRWNDKVFEDTHEGIISKNEFIKVQTILEDRSINQKRDVKTTYLFQSLLSCHECGQALSVNRNLRNDAYLIMYKCQRCYKQGRKMKTIDEKRFIEALQHYMKDVILNELQPVPPIKKNDEREQLLKEKKHVERKREKYQRAWANDLITDEEFEKRMRETSDAHEDLQEKIKKIKAPVVVDTEAIKEIIFTFNQTFYALTRIEKKEFISRFIRRIEYRLVPQPPKYKRNKVGKDLVVITKVHFN</sequence>
<dbReference type="CDD" id="cd00338">
    <property type="entry name" value="Ser_Recombinase"/>
    <property type="match status" value="1"/>
</dbReference>
<feature type="domain" description="Recombinase" evidence="8">
    <location>
        <begin position="164"/>
        <end position="264"/>
    </location>
</feature>
<evidence type="ECO:0000313" key="9">
    <source>
        <dbReference type="EMBL" id="TYS14307.1"/>
    </source>
</evidence>
<evidence type="ECO:0000256" key="4">
    <source>
        <dbReference type="PIRSR" id="PIRSR606118-50"/>
    </source>
</evidence>
<dbReference type="EMBL" id="VTEI01000014">
    <property type="protein sequence ID" value="TYS14307.1"/>
    <property type="molecule type" value="Genomic_DNA"/>
</dbReference>
<dbReference type="PROSITE" id="PS51737">
    <property type="entry name" value="RECOMBINASE_DNA_BIND"/>
    <property type="match status" value="1"/>
</dbReference>
<protein>
    <submittedName>
        <fullName evidence="9">Recombinase family protein</fullName>
    </submittedName>
</protein>
<dbReference type="PANTHER" id="PTHR30461:SF23">
    <property type="entry name" value="DNA RECOMBINASE-RELATED"/>
    <property type="match status" value="1"/>
</dbReference>
<dbReference type="GO" id="GO:0015074">
    <property type="term" value="P:DNA integration"/>
    <property type="evidence" value="ECO:0007669"/>
    <property type="project" value="UniProtKB-KW"/>
</dbReference>
<name>A0A5D4NJR4_9BACI</name>
<dbReference type="InterPro" id="IPR006118">
    <property type="entry name" value="Recombinase_CS"/>
</dbReference>
<reference evidence="9 10" key="1">
    <citation type="submission" date="2019-08" db="EMBL/GenBank/DDBJ databases">
        <title>Bacillus genomes from the desert of Cuatro Cienegas, Coahuila.</title>
        <authorList>
            <person name="Olmedo-Alvarez G."/>
        </authorList>
    </citation>
    <scope>NUCLEOTIDE SEQUENCE [LARGE SCALE GENOMIC DNA]</scope>
    <source>
        <strain evidence="9 10">CH34_1T</strain>
    </source>
</reference>
<dbReference type="SMART" id="SM00857">
    <property type="entry name" value="Resolvase"/>
    <property type="match status" value="1"/>
</dbReference>
<dbReference type="InterPro" id="IPR006119">
    <property type="entry name" value="Resolv_N"/>
</dbReference>
<comment type="caution">
    <text evidence="9">The sequence shown here is derived from an EMBL/GenBank/DDBJ whole genome shotgun (WGS) entry which is preliminary data.</text>
</comment>
<dbReference type="InterPro" id="IPR050639">
    <property type="entry name" value="SSR_resolvase"/>
</dbReference>